<dbReference type="RefSeq" id="WP_238727328.1">
    <property type="nucleotide sequence ID" value="NZ_JAHQCX010000018.1"/>
</dbReference>
<reference evidence="1 2" key="1">
    <citation type="submission" date="2021-06" db="EMBL/GenBank/DDBJ databases">
        <title>Description of novel taxa of the family Lachnospiraceae.</title>
        <authorList>
            <person name="Chaplin A.V."/>
            <person name="Sokolova S.R."/>
            <person name="Pikina A.P."/>
            <person name="Korzhanova M."/>
            <person name="Belova V."/>
            <person name="Korostin D."/>
            <person name="Efimov B.A."/>
        </authorList>
    </citation>
    <scope>NUCLEOTIDE SEQUENCE [LARGE SCALE GENOMIC DNA]</scope>
    <source>
        <strain evidence="1 2">ASD4241</strain>
    </source>
</reference>
<name>A0ABS6KCN1_9FIRM</name>
<keyword evidence="2" id="KW-1185">Reference proteome</keyword>
<accession>A0ABS6KCN1</accession>
<dbReference type="Proteomes" id="UP001314681">
    <property type="component" value="Unassembled WGS sequence"/>
</dbReference>
<organism evidence="1 2">
    <name type="scientific">Diplocloster modestus</name>
    <dbReference type="NCBI Taxonomy" id="2850322"/>
    <lineage>
        <taxon>Bacteria</taxon>
        <taxon>Bacillati</taxon>
        <taxon>Bacillota</taxon>
        <taxon>Clostridia</taxon>
        <taxon>Lachnospirales</taxon>
        <taxon>Lachnospiraceae</taxon>
        <taxon>Diplocloster</taxon>
    </lineage>
</organism>
<evidence type="ECO:0008006" key="3">
    <source>
        <dbReference type="Google" id="ProtNLM"/>
    </source>
</evidence>
<protein>
    <recommendedName>
        <fullName evidence="3">Phage protein</fullName>
    </recommendedName>
</protein>
<evidence type="ECO:0000313" key="2">
    <source>
        <dbReference type="Proteomes" id="UP001314681"/>
    </source>
</evidence>
<dbReference type="EMBL" id="JAHQCX010000018">
    <property type="protein sequence ID" value="MBU9728270.1"/>
    <property type="molecule type" value="Genomic_DNA"/>
</dbReference>
<comment type="caution">
    <text evidence="1">The sequence shown here is derived from an EMBL/GenBank/DDBJ whole genome shotgun (WGS) entry which is preliminary data.</text>
</comment>
<evidence type="ECO:0000313" key="1">
    <source>
        <dbReference type="EMBL" id="MBU9728270.1"/>
    </source>
</evidence>
<gene>
    <name evidence="1" type="ORF">KTH90_19900</name>
</gene>
<sequence length="108" mass="12646">MKDILAWLKQTGIKTEDTAFKKAVTTPFMVFIDTQNVSGHDTKNCIIDHDLTVEYYDSSINRKNEEKIEVLFNDAGLEYKKDRQWMDSEKVFMTVYYTGFAERMENNG</sequence>
<proteinExistence type="predicted"/>